<feature type="region of interest" description="Disordered" evidence="2">
    <location>
        <begin position="717"/>
        <end position="771"/>
    </location>
</feature>
<feature type="compositionally biased region" description="Polar residues" evidence="2">
    <location>
        <begin position="1045"/>
        <end position="1068"/>
    </location>
</feature>
<feature type="coiled-coil region" evidence="1">
    <location>
        <begin position="219"/>
        <end position="274"/>
    </location>
</feature>
<name>A0A409VXT1_9AGAR</name>
<dbReference type="Proteomes" id="UP000284842">
    <property type="component" value="Unassembled WGS sequence"/>
</dbReference>
<dbReference type="EMBL" id="NHTK01005929">
    <property type="protein sequence ID" value="PPQ71068.1"/>
    <property type="molecule type" value="Genomic_DNA"/>
</dbReference>
<feature type="compositionally biased region" description="Low complexity" evidence="2">
    <location>
        <begin position="1132"/>
        <end position="1146"/>
    </location>
</feature>
<gene>
    <name evidence="3" type="ORF">CVT24_009869</name>
</gene>
<feature type="compositionally biased region" description="Low complexity" evidence="2">
    <location>
        <begin position="759"/>
        <end position="769"/>
    </location>
</feature>
<feature type="compositionally biased region" description="Polar residues" evidence="2">
    <location>
        <begin position="1113"/>
        <end position="1130"/>
    </location>
</feature>
<feature type="compositionally biased region" description="Polar residues" evidence="2">
    <location>
        <begin position="729"/>
        <end position="748"/>
    </location>
</feature>
<keyword evidence="1" id="KW-0175">Coiled coil</keyword>
<reference evidence="3 4" key="1">
    <citation type="journal article" date="2018" name="Evol. Lett.">
        <title>Horizontal gene cluster transfer increased hallucinogenic mushroom diversity.</title>
        <authorList>
            <person name="Reynolds H.T."/>
            <person name="Vijayakumar V."/>
            <person name="Gluck-Thaler E."/>
            <person name="Korotkin H.B."/>
            <person name="Matheny P.B."/>
            <person name="Slot J.C."/>
        </authorList>
    </citation>
    <scope>NUCLEOTIDE SEQUENCE [LARGE SCALE GENOMIC DNA]</scope>
    <source>
        <strain evidence="3 4">2629</strain>
    </source>
</reference>
<feature type="region of interest" description="Disordered" evidence="2">
    <location>
        <begin position="1040"/>
        <end position="1161"/>
    </location>
</feature>
<dbReference type="InParanoid" id="A0A409VXT1"/>
<evidence type="ECO:0000256" key="2">
    <source>
        <dbReference type="SAM" id="MobiDB-lite"/>
    </source>
</evidence>
<feature type="region of interest" description="Disordered" evidence="2">
    <location>
        <begin position="614"/>
        <end position="677"/>
    </location>
</feature>
<dbReference type="OrthoDB" id="2592022at2759"/>
<feature type="region of interest" description="Disordered" evidence="2">
    <location>
        <begin position="1292"/>
        <end position="1336"/>
    </location>
</feature>
<evidence type="ECO:0000256" key="1">
    <source>
        <dbReference type="SAM" id="Coils"/>
    </source>
</evidence>
<dbReference type="STRING" id="181874.A0A409VXT1"/>
<feature type="region of interest" description="Disordered" evidence="2">
    <location>
        <begin position="509"/>
        <end position="549"/>
    </location>
</feature>
<feature type="compositionally biased region" description="Polar residues" evidence="2">
    <location>
        <begin position="634"/>
        <end position="646"/>
    </location>
</feature>
<comment type="caution">
    <text evidence="3">The sequence shown here is derived from an EMBL/GenBank/DDBJ whole genome shotgun (WGS) entry which is preliminary data.</text>
</comment>
<feature type="coiled-coil region" evidence="1">
    <location>
        <begin position="45"/>
        <end position="72"/>
    </location>
</feature>
<sequence>MAELSAFIDDHPLYAEFKSLRAAVARFQDEAHASAIKFQRHTLDSSRLHDRVVQLERENDILKAEIAILRANPHPDASQAPADSAQKLSELTLSLRKLSQKLDVTEQFLLERNTELTNLQAELGRVRLASENAYALGARVRGREEAGKARERDLEWQLREKEEQRRILELAVGEYASLVRSLEMKLKGGSASAHQNDETVVNGLSTTLLEGKIGLQRLVGEFQKETEALQVRLEEALAEIEVMKAQDDASKRGNNLVEEELARVKTELEKLKIEDNTAAKMVSRYMQFSQRSTNSLQTALATLKTRHEATLNTLTSQSFALSSQLRSSESTVSRLRNALDELGLEIMKETYGRRREVTQRIKLLNREERMMEALRRWGRRAEETVARLNVSAETEDASAAHEALLVMAQDARILLEGLDEGVMDDSSAASASGSKARWILGQSTVDELLEELRVETERRIGLEKLLGVREVDVVNGGAHVVVPQNGHAKTDAQPPASRDLAQSVEHIVSPADEASSSPSISQDVPETTAPPVDETKSPPAIPDAKPVNGSIKPMEAELVLQEDLHKEHDSGPSLDTRMKPLPVIVEPAAIPAAIQLETPDASDQGLVQEVAVSRDDREACANISPVDVERDSDSSLSTDNKASSISEEPMLEESTTAIQPEPKLEDSPTILSPTSVGATETDVQIAVAVEPVNVYPSPPAEETQPITLVCPPVPSKELGDTTIIASDIPSPSNDLILDGQQNQDTRTPSSEVQSDDAASEASSSPSSQAEIIMDNDTSCNISTPTQPSVTTLPEISNDVGISATSQTETATILVESVTESVSEEPPASLPVFQPSLVPSAEGIITPSDTPELPSIPLPEVLSVEPKPKPQPEPHPLLSALSQVSKRYDILQRSFRDCHLALESLKSSLRDQPISQSSAMHAVQPEIFRAALNRLDDYTEDARVELEIRVSDEALLIRGYETILSVPGAFSSSTVRREELAILDQDDDEPTQNEVEAQIVAFVDGTDPAVKRAQDTFTRKLEDVQHDIAALKRAIHDPDAFALPPSANTPDMASPALTPSSSTFNLAETQRSEDTTSKGGWTSWIRGGSSRPSSPAPQASTFGSIMTAPRLRPSPSTASLHSNNQQAQSLGYGQPPGLQRPQGQRRGSFLGFGMGSSQPDTRYDPLAPLALKVPMPDFGRMVSDSVGHSTASMQPGSAGLPTPHSAHGFNLGFGFPGVVSPTTPLAPGSAAPMRARTVSTMYMLGLGASGAGNSGSGAMKGRTVSAGPGFGGLSPGLMSRQNSQASISSLSVTSSPIVSGSNHNYGALSGAGLEKVDAGETDVENTDAESDEEDDIE</sequence>
<evidence type="ECO:0000313" key="4">
    <source>
        <dbReference type="Proteomes" id="UP000284842"/>
    </source>
</evidence>
<feature type="compositionally biased region" description="Low complexity" evidence="2">
    <location>
        <begin position="1085"/>
        <end position="1099"/>
    </location>
</feature>
<keyword evidence="4" id="KW-1185">Reference proteome</keyword>
<accession>A0A409VXT1</accession>
<feature type="compositionally biased region" description="Acidic residues" evidence="2">
    <location>
        <begin position="1318"/>
        <end position="1336"/>
    </location>
</feature>
<protein>
    <submittedName>
        <fullName evidence="3">Uncharacterized protein</fullName>
    </submittedName>
</protein>
<proteinExistence type="predicted"/>
<feature type="compositionally biased region" description="Polar residues" evidence="2">
    <location>
        <begin position="514"/>
        <end position="525"/>
    </location>
</feature>
<organism evidence="3 4">
    <name type="scientific">Panaeolus cyanescens</name>
    <dbReference type="NCBI Taxonomy" id="181874"/>
    <lineage>
        <taxon>Eukaryota</taxon>
        <taxon>Fungi</taxon>
        <taxon>Dikarya</taxon>
        <taxon>Basidiomycota</taxon>
        <taxon>Agaricomycotina</taxon>
        <taxon>Agaricomycetes</taxon>
        <taxon>Agaricomycetidae</taxon>
        <taxon>Agaricales</taxon>
        <taxon>Agaricineae</taxon>
        <taxon>Galeropsidaceae</taxon>
        <taxon>Panaeolus</taxon>
    </lineage>
</organism>
<evidence type="ECO:0000313" key="3">
    <source>
        <dbReference type="EMBL" id="PPQ71068.1"/>
    </source>
</evidence>